<dbReference type="GO" id="GO:0005886">
    <property type="term" value="C:plasma membrane"/>
    <property type="evidence" value="ECO:0007669"/>
    <property type="project" value="UniProtKB-SubCell"/>
</dbReference>
<accession>A0A0F3GYK6</accession>
<evidence type="ECO:0000313" key="9">
    <source>
        <dbReference type="EMBL" id="KJU86922.1"/>
    </source>
</evidence>
<dbReference type="Pfam" id="PF19300">
    <property type="entry name" value="BPD_transp_1_N"/>
    <property type="match status" value="1"/>
</dbReference>
<feature type="domain" description="ABC transmembrane type-1" evidence="8">
    <location>
        <begin position="111"/>
        <end position="312"/>
    </location>
</feature>
<keyword evidence="5 7" id="KW-1133">Transmembrane helix</keyword>
<protein>
    <submittedName>
        <fullName evidence="9">Peptide ABC transporter permease</fullName>
    </submittedName>
</protein>
<evidence type="ECO:0000259" key="8">
    <source>
        <dbReference type="PROSITE" id="PS50928"/>
    </source>
</evidence>
<keyword evidence="2 7" id="KW-0813">Transport</keyword>
<evidence type="ECO:0000256" key="4">
    <source>
        <dbReference type="ARBA" id="ARBA00022692"/>
    </source>
</evidence>
<dbReference type="EMBL" id="LACI01000397">
    <property type="protein sequence ID" value="KJU86922.1"/>
    <property type="molecule type" value="Genomic_DNA"/>
</dbReference>
<dbReference type="PANTHER" id="PTHR43163:SF6">
    <property type="entry name" value="DIPEPTIDE TRANSPORT SYSTEM PERMEASE PROTEIN DPPB-RELATED"/>
    <property type="match status" value="1"/>
</dbReference>
<feature type="transmembrane region" description="Helical" evidence="7">
    <location>
        <begin position="239"/>
        <end position="259"/>
    </location>
</feature>
<feature type="transmembrane region" description="Helical" evidence="7">
    <location>
        <begin position="115"/>
        <end position="138"/>
    </location>
</feature>
<dbReference type="SUPFAM" id="SSF161098">
    <property type="entry name" value="MetI-like"/>
    <property type="match status" value="1"/>
</dbReference>
<evidence type="ECO:0000256" key="7">
    <source>
        <dbReference type="RuleBase" id="RU363032"/>
    </source>
</evidence>
<dbReference type="PANTHER" id="PTHR43163">
    <property type="entry name" value="DIPEPTIDE TRANSPORT SYSTEM PERMEASE PROTEIN DPPB-RELATED"/>
    <property type="match status" value="1"/>
</dbReference>
<feature type="transmembrane region" description="Helical" evidence="7">
    <location>
        <begin position="289"/>
        <end position="315"/>
    </location>
</feature>
<evidence type="ECO:0000256" key="2">
    <source>
        <dbReference type="ARBA" id="ARBA00022448"/>
    </source>
</evidence>
<comment type="caution">
    <text evidence="9">The sequence shown here is derived from an EMBL/GenBank/DDBJ whole genome shotgun (WGS) entry which is preliminary data.</text>
</comment>
<dbReference type="InterPro" id="IPR035906">
    <property type="entry name" value="MetI-like_sf"/>
</dbReference>
<feature type="transmembrane region" description="Helical" evidence="7">
    <location>
        <begin position="185"/>
        <end position="208"/>
    </location>
</feature>
<dbReference type="Gene3D" id="1.10.3720.10">
    <property type="entry name" value="MetI-like"/>
    <property type="match status" value="1"/>
</dbReference>
<evidence type="ECO:0000256" key="3">
    <source>
        <dbReference type="ARBA" id="ARBA00022475"/>
    </source>
</evidence>
<name>A0A0F3GYK6_9BACT</name>
<dbReference type="InterPro" id="IPR045621">
    <property type="entry name" value="BPD_transp_1_N"/>
</dbReference>
<comment type="subcellular location">
    <subcellularLocation>
        <location evidence="1 7">Cell membrane</location>
        <topology evidence="1 7">Multi-pass membrane protein</topology>
    </subcellularLocation>
</comment>
<keyword evidence="3" id="KW-1003">Cell membrane</keyword>
<keyword evidence="10" id="KW-1185">Reference proteome</keyword>
<evidence type="ECO:0000256" key="6">
    <source>
        <dbReference type="ARBA" id="ARBA00023136"/>
    </source>
</evidence>
<feature type="transmembrane region" description="Helical" evidence="7">
    <location>
        <begin position="21"/>
        <end position="43"/>
    </location>
</feature>
<comment type="similarity">
    <text evidence="7">Belongs to the binding-protein-dependent transport system permease family.</text>
</comment>
<dbReference type="Proteomes" id="UP000033423">
    <property type="component" value="Unassembled WGS sequence"/>
</dbReference>
<proteinExistence type="inferred from homology"/>
<sequence>MQQEKKTYIPIPKGRGITAYLIKRGLVLVAIVLGITFLVFSLIKALPGDPVVGLLGQRADPEDIKRIGSALGVDKPFLVQYTGFVTLVLRGDLGRSYYSNRDVVREIGHKLPNTIALATAAMTLGLVFGVVFGFVAGVNNGGYLDRVFSVLSLVGLSVPVFWSGLMLMALLSLKLDLLPPSGTAGMRYVILPAITLSLPASATIARVVRASVIDTLRQPFVRFLTAKGLTRRRILGIHVLKNILIPLITIVGLDFGSFLNGSVLTETIFGWDGIGRYTVEGIFKRDYPVVMGCILTGSAVFVLINTLVDIAYHYVDPRLRSSTTR</sequence>
<dbReference type="PROSITE" id="PS50928">
    <property type="entry name" value="ABC_TM1"/>
    <property type="match status" value="1"/>
</dbReference>
<evidence type="ECO:0000256" key="1">
    <source>
        <dbReference type="ARBA" id="ARBA00004651"/>
    </source>
</evidence>
<evidence type="ECO:0000313" key="10">
    <source>
        <dbReference type="Proteomes" id="UP000033423"/>
    </source>
</evidence>
<feature type="transmembrane region" description="Helical" evidence="7">
    <location>
        <begin position="150"/>
        <end position="173"/>
    </location>
</feature>
<dbReference type="InterPro" id="IPR000515">
    <property type="entry name" value="MetI-like"/>
</dbReference>
<dbReference type="CDD" id="cd06261">
    <property type="entry name" value="TM_PBP2"/>
    <property type="match status" value="1"/>
</dbReference>
<dbReference type="GO" id="GO:0055085">
    <property type="term" value="P:transmembrane transport"/>
    <property type="evidence" value="ECO:0007669"/>
    <property type="project" value="InterPro"/>
</dbReference>
<reference evidence="9 10" key="1">
    <citation type="submission" date="2015-02" db="EMBL/GenBank/DDBJ databases">
        <title>Single-cell genomics of uncultivated deep-branching MTB reveals a conserved set of magnetosome genes.</title>
        <authorList>
            <person name="Kolinko S."/>
            <person name="Richter M."/>
            <person name="Glockner F.O."/>
            <person name="Brachmann A."/>
            <person name="Schuler D."/>
        </authorList>
    </citation>
    <scope>NUCLEOTIDE SEQUENCE [LARGE SCALE GENOMIC DNA]</scope>
    <source>
        <strain evidence="9">TM-1</strain>
    </source>
</reference>
<dbReference type="Pfam" id="PF00528">
    <property type="entry name" value="BPD_transp_1"/>
    <property type="match status" value="1"/>
</dbReference>
<keyword evidence="6 7" id="KW-0472">Membrane</keyword>
<organism evidence="9 10">
    <name type="scientific">Candidatus Magnetobacterium bavaricum</name>
    <dbReference type="NCBI Taxonomy" id="29290"/>
    <lineage>
        <taxon>Bacteria</taxon>
        <taxon>Pseudomonadati</taxon>
        <taxon>Nitrospirota</taxon>
        <taxon>Thermodesulfovibrionia</taxon>
        <taxon>Thermodesulfovibrionales</taxon>
        <taxon>Candidatus Magnetobacteriaceae</taxon>
        <taxon>Candidatus Magnetobacterium</taxon>
    </lineage>
</organism>
<evidence type="ECO:0000256" key="5">
    <source>
        <dbReference type="ARBA" id="ARBA00022989"/>
    </source>
</evidence>
<keyword evidence="4 7" id="KW-0812">Transmembrane</keyword>
<dbReference type="AlphaFoldDB" id="A0A0F3GYK6"/>
<gene>
    <name evidence="9" type="ORF">MBAV_000880</name>
</gene>